<evidence type="ECO:0000256" key="2">
    <source>
        <dbReference type="ARBA" id="ARBA00012411"/>
    </source>
</evidence>
<comment type="activity regulation">
    <text evidence="12">Activated by threonine and tyrosine phosphorylation.</text>
</comment>
<keyword evidence="3 12" id="KW-0723">Serine/threonine-protein kinase</keyword>
<dbReference type="EMBL" id="BMAT01003959">
    <property type="protein sequence ID" value="GFR65577.1"/>
    <property type="molecule type" value="Genomic_DNA"/>
</dbReference>
<feature type="region of interest" description="Disordered" evidence="13">
    <location>
        <begin position="1253"/>
        <end position="1293"/>
    </location>
</feature>
<dbReference type="PROSITE" id="PS00108">
    <property type="entry name" value="PROTEIN_KINASE_ST"/>
    <property type="match status" value="1"/>
</dbReference>
<dbReference type="InterPro" id="IPR000719">
    <property type="entry name" value="Prot_kinase_dom"/>
</dbReference>
<feature type="domain" description="Protein kinase" evidence="14">
    <location>
        <begin position="82"/>
        <end position="374"/>
    </location>
</feature>
<accession>A0AAV4EX23</accession>
<feature type="compositionally biased region" description="Low complexity" evidence="13">
    <location>
        <begin position="1193"/>
        <end position="1204"/>
    </location>
</feature>
<dbReference type="Proteomes" id="UP000762676">
    <property type="component" value="Unassembled WGS sequence"/>
</dbReference>
<dbReference type="PROSITE" id="PS50011">
    <property type="entry name" value="PROTEIN_KINASE_DOM"/>
    <property type="match status" value="1"/>
</dbReference>
<keyword evidence="6 11" id="KW-0547">Nucleotide-binding</keyword>
<dbReference type="FunFam" id="1.10.510.10:FF:000013">
    <property type="entry name" value="Mitogen-activated protein kinase"/>
    <property type="match status" value="1"/>
</dbReference>
<comment type="similarity">
    <text evidence="12">Belongs to the protein kinase superfamily. Ser/Thr protein kinase family. MAP kinase subfamily.</text>
</comment>
<keyword evidence="7 12" id="KW-0418">Kinase</keyword>
<feature type="region of interest" description="Disordered" evidence="13">
    <location>
        <begin position="802"/>
        <end position="842"/>
    </location>
</feature>
<dbReference type="Gene3D" id="1.10.510.10">
    <property type="entry name" value="Transferase(Phosphotransferase) domain 1"/>
    <property type="match status" value="1"/>
</dbReference>
<comment type="caution">
    <text evidence="15">The sequence shown here is derived from an EMBL/GenBank/DDBJ whole genome shotgun (WGS) entry which is preliminary data.</text>
</comment>
<comment type="catalytic activity">
    <reaction evidence="10">
        <text>L-seryl-[protein] + ATP = O-phospho-L-seryl-[protein] + ADP + H(+)</text>
        <dbReference type="Rhea" id="RHEA:17989"/>
        <dbReference type="Rhea" id="RHEA-COMP:9863"/>
        <dbReference type="Rhea" id="RHEA-COMP:11604"/>
        <dbReference type="ChEBI" id="CHEBI:15378"/>
        <dbReference type="ChEBI" id="CHEBI:29999"/>
        <dbReference type="ChEBI" id="CHEBI:30616"/>
        <dbReference type="ChEBI" id="CHEBI:83421"/>
        <dbReference type="ChEBI" id="CHEBI:456216"/>
        <dbReference type="EC" id="2.7.11.24"/>
    </reaction>
</comment>
<evidence type="ECO:0000313" key="15">
    <source>
        <dbReference type="EMBL" id="GFR65577.1"/>
    </source>
</evidence>
<evidence type="ECO:0000256" key="11">
    <source>
        <dbReference type="PROSITE-ProRule" id="PRU10141"/>
    </source>
</evidence>
<keyword evidence="12" id="KW-0460">Magnesium</keyword>
<organism evidence="15 16">
    <name type="scientific">Elysia marginata</name>
    <dbReference type="NCBI Taxonomy" id="1093978"/>
    <lineage>
        <taxon>Eukaryota</taxon>
        <taxon>Metazoa</taxon>
        <taxon>Spiralia</taxon>
        <taxon>Lophotrochozoa</taxon>
        <taxon>Mollusca</taxon>
        <taxon>Gastropoda</taxon>
        <taxon>Heterobranchia</taxon>
        <taxon>Euthyneura</taxon>
        <taxon>Panpulmonata</taxon>
        <taxon>Sacoglossa</taxon>
        <taxon>Placobranchoidea</taxon>
        <taxon>Plakobranchidae</taxon>
        <taxon>Elysia</taxon>
    </lineage>
</organism>
<dbReference type="PANTHER" id="PTHR24055">
    <property type="entry name" value="MITOGEN-ACTIVATED PROTEIN KINASE"/>
    <property type="match status" value="1"/>
</dbReference>
<dbReference type="InterPro" id="IPR003527">
    <property type="entry name" value="MAP_kinase_CS"/>
</dbReference>
<gene>
    <name evidence="15" type="ORF">ElyMa_001951100</name>
</gene>
<evidence type="ECO:0000256" key="7">
    <source>
        <dbReference type="ARBA" id="ARBA00022777"/>
    </source>
</evidence>
<feature type="compositionally biased region" description="Basic residues" evidence="13">
    <location>
        <begin position="618"/>
        <end position="637"/>
    </location>
</feature>
<evidence type="ECO:0000256" key="13">
    <source>
        <dbReference type="SAM" id="MobiDB-lite"/>
    </source>
</evidence>
<protein>
    <recommendedName>
        <fullName evidence="2 12">Mitogen-activated protein kinase</fullName>
        <ecNumber evidence="2 12">2.7.11.24</ecNumber>
    </recommendedName>
</protein>
<keyword evidence="8 11" id="KW-0067">ATP-binding</keyword>
<dbReference type="EC" id="2.7.11.24" evidence="2 12"/>
<dbReference type="Pfam" id="PF00069">
    <property type="entry name" value="Pkinase"/>
    <property type="match status" value="1"/>
</dbReference>
<evidence type="ECO:0000256" key="12">
    <source>
        <dbReference type="RuleBase" id="RU361165"/>
    </source>
</evidence>
<name>A0AAV4EX23_9GAST</name>
<feature type="compositionally biased region" description="Polar residues" evidence="13">
    <location>
        <begin position="1253"/>
        <end position="1273"/>
    </location>
</feature>
<keyword evidence="16" id="KW-1185">Reference proteome</keyword>
<dbReference type="InterPro" id="IPR008271">
    <property type="entry name" value="Ser/Thr_kinase_AS"/>
</dbReference>
<evidence type="ECO:0000256" key="10">
    <source>
        <dbReference type="ARBA" id="ARBA00048312"/>
    </source>
</evidence>
<evidence type="ECO:0000256" key="1">
    <source>
        <dbReference type="ARBA" id="ARBA00001946"/>
    </source>
</evidence>
<proteinExistence type="inferred from homology"/>
<dbReference type="Gene3D" id="3.30.200.20">
    <property type="entry name" value="Phosphorylase Kinase, domain 1"/>
    <property type="match status" value="1"/>
</dbReference>
<evidence type="ECO:0000256" key="9">
    <source>
        <dbReference type="ARBA" id="ARBA00047592"/>
    </source>
</evidence>
<reference evidence="15 16" key="1">
    <citation type="journal article" date="2021" name="Elife">
        <title>Chloroplast acquisition without the gene transfer in kleptoplastic sea slugs, Plakobranchus ocellatus.</title>
        <authorList>
            <person name="Maeda T."/>
            <person name="Takahashi S."/>
            <person name="Yoshida T."/>
            <person name="Shimamura S."/>
            <person name="Takaki Y."/>
            <person name="Nagai Y."/>
            <person name="Toyoda A."/>
            <person name="Suzuki Y."/>
            <person name="Arimoto A."/>
            <person name="Ishii H."/>
            <person name="Satoh N."/>
            <person name="Nishiyama T."/>
            <person name="Hasebe M."/>
            <person name="Maruyama T."/>
            <person name="Minagawa J."/>
            <person name="Obokata J."/>
            <person name="Shigenobu S."/>
        </authorList>
    </citation>
    <scope>NUCLEOTIDE SEQUENCE [LARGE SCALE GENOMIC DNA]</scope>
</reference>
<feature type="region of interest" description="Disordered" evidence="13">
    <location>
        <begin position="1174"/>
        <end position="1204"/>
    </location>
</feature>
<dbReference type="SUPFAM" id="SSF56112">
    <property type="entry name" value="Protein kinase-like (PK-like)"/>
    <property type="match status" value="1"/>
</dbReference>
<dbReference type="InterPro" id="IPR050117">
    <property type="entry name" value="MAPK"/>
</dbReference>
<feature type="compositionally biased region" description="Basic and acidic residues" evidence="13">
    <location>
        <begin position="592"/>
        <end position="604"/>
    </location>
</feature>
<dbReference type="PROSITE" id="PS01351">
    <property type="entry name" value="MAPK"/>
    <property type="match status" value="1"/>
</dbReference>
<dbReference type="InterPro" id="IPR017441">
    <property type="entry name" value="Protein_kinase_ATP_BS"/>
</dbReference>
<dbReference type="GO" id="GO:0005524">
    <property type="term" value="F:ATP binding"/>
    <property type="evidence" value="ECO:0007669"/>
    <property type="project" value="UniProtKB-UniRule"/>
</dbReference>
<evidence type="ECO:0000256" key="4">
    <source>
        <dbReference type="ARBA" id="ARBA00022553"/>
    </source>
</evidence>
<evidence type="ECO:0000256" key="6">
    <source>
        <dbReference type="ARBA" id="ARBA00022741"/>
    </source>
</evidence>
<dbReference type="SMART" id="SM00220">
    <property type="entry name" value="S_TKc"/>
    <property type="match status" value="1"/>
</dbReference>
<comment type="catalytic activity">
    <reaction evidence="9 12">
        <text>L-threonyl-[protein] + ATP = O-phospho-L-threonyl-[protein] + ADP + H(+)</text>
        <dbReference type="Rhea" id="RHEA:46608"/>
        <dbReference type="Rhea" id="RHEA-COMP:11060"/>
        <dbReference type="Rhea" id="RHEA-COMP:11605"/>
        <dbReference type="ChEBI" id="CHEBI:15378"/>
        <dbReference type="ChEBI" id="CHEBI:30013"/>
        <dbReference type="ChEBI" id="CHEBI:30616"/>
        <dbReference type="ChEBI" id="CHEBI:61977"/>
        <dbReference type="ChEBI" id="CHEBI:456216"/>
        <dbReference type="EC" id="2.7.11.24"/>
    </reaction>
</comment>
<feature type="compositionally biased region" description="Polar residues" evidence="13">
    <location>
        <begin position="1080"/>
        <end position="1089"/>
    </location>
</feature>
<evidence type="ECO:0000259" key="14">
    <source>
        <dbReference type="PROSITE" id="PS50011"/>
    </source>
</evidence>
<evidence type="ECO:0000313" key="16">
    <source>
        <dbReference type="Proteomes" id="UP000762676"/>
    </source>
</evidence>
<keyword evidence="4" id="KW-0597">Phosphoprotein</keyword>
<comment type="cofactor">
    <cofactor evidence="1 12">
        <name>Mg(2+)</name>
        <dbReference type="ChEBI" id="CHEBI:18420"/>
    </cofactor>
</comment>
<evidence type="ECO:0000256" key="8">
    <source>
        <dbReference type="ARBA" id="ARBA00022840"/>
    </source>
</evidence>
<feature type="region of interest" description="Disordered" evidence="13">
    <location>
        <begin position="668"/>
        <end position="709"/>
    </location>
</feature>
<feature type="region of interest" description="Disordered" evidence="13">
    <location>
        <begin position="1021"/>
        <end position="1089"/>
    </location>
</feature>
<feature type="region of interest" description="Disordered" evidence="13">
    <location>
        <begin position="587"/>
        <end position="646"/>
    </location>
</feature>
<feature type="compositionally biased region" description="Low complexity" evidence="13">
    <location>
        <begin position="674"/>
        <end position="683"/>
    </location>
</feature>
<dbReference type="CDD" id="cd07855">
    <property type="entry name" value="STKc_ERK5"/>
    <property type="match status" value="1"/>
</dbReference>
<feature type="binding site" evidence="11">
    <location>
        <position position="112"/>
    </location>
    <ligand>
        <name>ATP</name>
        <dbReference type="ChEBI" id="CHEBI:30616"/>
    </ligand>
</feature>
<feature type="compositionally biased region" description="Low complexity" evidence="13">
    <location>
        <begin position="1058"/>
        <end position="1072"/>
    </location>
</feature>
<feature type="compositionally biased region" description="Polar residues" evidence="13">
    <location>
        <begin position="895"/>
        <end position="919"/>
    </location>
</feature>
<sequence>MVTKMAAILSWGMGENHYQLERFISRSESLFTKMSLNTEDKKTTTSSLGMAKTSKGIDLEQIRQTMAKRSLDVKFDLQDSDYKPVENIGIGAYGVVCSAIHTKSGDRVAIKKIPCVFDALTIAKRTYREIKILKHFKHDNIICIREILKPKETVKDFKDIYVVFDLMESDLHRIIYSKQDLSEEHVRYFLYQILRGLKYIHSAHVIHRDLKPSNVLVNEDCHLRIGDFGMARGISYTPNEPSYYMTQYVATRWYRAPEILLSMLEYGTAVDMWSVGCIFAEMLGRKHLFPGKDYLTQVKLILGVLGTPSEKIMNSCQNDILKRIIKSFGKKNAVEWSKLFPKASKKSMDLLGKMLVLDPSERITPERALSHRLLNNYHDPDDEPVCVPAFNFDFEKEDMDKKRLRSAIMEEVMSFHEPKLVTPALSFSAFLRPVPKEEPVMVASSAEKQEKTLPTLVHDKQTDNNNSSGGLVLATQAALSTVPSSSSKLMSLPASLDPNLLGAATPADVDMLSAQSTMDVQDFVGEDGGEQLAMKESQDKGDNSQQLEETAKLAAGAEKVSDKKSVVTGNTISEDTKALVKQALLNATQRRQRAESQSEDKETKPVTAMQRQKEREEKRRKKKEKALQKIKKNKSKKGAPQDPAHLLSSEDVELLRRWTSMQNPVGLSIISQDSNSNSNSNSSPPHPGPSVSPSQGTAMPMLDRSNSCSNLGNSGGIGFVGPGNISQNILPAGPRQVLGRASSSSTLPVTLTAPLSFSSSDNTNGATVLIPSAQLGALGQANFIPVLAIPSTARPGKVEIKRILPPQQQKRQLKPSTASGTASNSQDPAILSTPSNQQASETTRTLLQNVLRERNQASSQQAQVLGSCSSGHVSVTNINNTSTAQGFGIALTSNTSEQPAQETSHNNTVGPSVSLSSHFPSEGHTVMPSSHHQSDQGGAVPAPSQCDGLSPLGSAGTDLLEFLDQIKDSSIRLKLASAGSTASLKSPPLSAFGQISGLLSSHHSPQVSNNNTQALQGLSFSGAHEGTASPSDNLGDFKQNCVDPSSSVHGHHHLQRPSRSSLPFSSYSSECSTSHPVRPTRSSEPGTSYVIANQSDTPQKQAIDSFHFTGFGGSSIATTSQQQTSFPLSNYADSFIDATQGQDTSTTSYLQDFSSAQKLLQPSMGLGMNGPSCQSSEMFSSTTFPPEHNVYPQQQNTSSQKAQQLPYNVQPHQQQNGLQYSYPVVSSNAPNPGFVHQNSQTFHGNFSSFETTQHQQEFSAPHQTFEQVSSGISHQLPLNPQPYGLPQQQQQHQQNSGINFQPISSDSRSLGLTVDCSKVINNRDSNLHTTAAASTSSIASSSSKAAQLTTNQRQADLIALLSKQLSRAEVADIFPPALALTPRGTGAGYGVGMDLDSLLTDAQDGACHRGENSPLSSSLLSDWLDLSSNISHADLEALEREMALQSPMHVSYGDLGL</sequence>
<evidence type="ECO:0000256" key="5">
    <source>
        <dbReference type="ARBA" id="ARBA00022679"/>
    </source>
</evidence>
<dbReference type="PROSITE" id="PS00107">
    <property type="entry name" value="PROTEIN_KINASE_ATP"/>
    <property type="match status" value="1"/>
</dbReference>
<dbReference type="FunFam" id="3.30.200.20:FF:000028">
    <property type="entry name" value="Mitogen-activated protein kinase"/>
    <property type="match status" value="1"/>
</dbReference>
<feature type="compositionally biased region" description="Polar residues" evidence="13">
    <location>
        <begin position="1174"/>
        <end position="1184"/>
    </location>
</feature>
<keyword evidence="5 12" id="KW-0808">Transferase</keyword>
<evidence type="ECO:0000256" key="3">
    <source>
        <dbReference type="ARBA" id="ARBA00022527"/>
    </source>
</evidence>
<feature type="region of interest" description="Disordered" evidence="13">
    <location>
        <begin position="895"/>
        <end position="951"/>
    </location>
</feature>
<feature type="compositionally biased region" description="Polar residues" evidence="13">
    <location>
        <begin position="816"/>
        <end position="842"/>
    </location>
</feature>
<dbReference type="InterPro" id="IPR011009">
    <property type="entry name" value="Kinase-like_dom_sf"/>
</dbReference>
<dbReference type="GO" id="GO:0004707">
    <property type="term" value="F:MAP kinase activity"/>
    <property type="evidence" value="ECO:0007669"/>
    <property type="project" value="UniProtKB-EC"/>
</dbReference>
<feature type="compositionally biased region" description="Low complexity" evidence="13">
    <location>
        <begin position="1275"/>
        <end position="1293"/>
    </location>
</feature>